<dbReference type="EMBL" id="JACJII010000001">
    <property type="protein sequence ID" value="MBA9001770.1"/>
    <property type="molecule type" value="Genomic_DNA"/>
</dbReference>
<sequence>MSDFERATKAGYDAIAERYAEHFSGELWGKESDRDVLVAYAEGVRAAGGGKVADVGSGPGRVTAFLHELGLDVHGIDLSSAMVALARREHPHLRFEQGSMMALDLADGALAGLVAWYSIIHVVPDRLPEVFAEFGRVLAPGGRLLLAFQVGNEPLHFDEAFGHRVDLDFHRLDPERVTGLLAAAGFRVRTRLVRPPVGRESTHQAFIAARKHDERPAAQRLTR</sequence>
<dbReference type="PANTHER" id="PTHR43861">
    <property type="entry name" value="TRANS-ACONITATE 2-METHYLTRANSFERASE-RELATED"/>
    <property type="match status" value="1"/>
</dbReference>
<dbReference type="Pfam" id="PF13649">
    <property type="entry name" value="Methyltransf_25"/>
    <property type="match status" value="1"/>
</dbReference>
<evidence type="ECO:0000256" key="2">
    <source>
        <dbReference type="ARBA" id="ARBA00022679"/>
    </source>
</evidence>
<keyword evidence="1 4" id="KW-0489">Methyltransferase</keyword>
<dbReference type="AlphaFoldDB" id="A0A7W3R6X5"/>
<protein>
    <submittedName>
        <fullName evidence="4">SAM-dependent methyltransferase</fullName>
    </submittedName>
</protein>
<dbReference type="CDD" id="cd02440">
    <property type="entry name" value="AdoMet_MTases"/>
    <property type="match status" value="1"/>
</dbReference>
<evidence type="ECO:0000259" key="3">
    <source>
        <dbReference type="Pfam" id="PF13649"/>
    </source>
</evidence>
<evidence type="ECO:0000313" key="4">
    <source>
        <dbReference type="EMBL" id="MBA9001770.1"/>
    </source>
</evidence>
<reference evidence="4 5" key="1">
    <citation type="submission" date="2020-08" db="EMBL/GenBank/DDBJ databases">
        <title>Sequencing the genomes of 1000 actinobacteria strains.</title>
        <authorList>
            <person name="Klenk H.-P."/>
        </authorList>
    </citation>
    <scope>NUCLEOTIDE SEQUENCE [LARGE SCALE GENOMIC DNA]</scope>
    <source>
        <strain evidence="4 5">DSM 45823</strain>
    </source>
</reference>
<evidence type="ECO:0000313" key="5">
    <source>
        <dbReference type="Proteomes" id="UP000539313"/>
    </source>
</evidence>
<comment type="caution">
    <text evidence="4">The sequence shown here is derived from an EMBL/GenBank/DDBJ whole genome shotgun (WGS) entry which is preliminary data.</text>
</comment>
<accession>A0A7W3R6X5</accession>
<dbReference type="GO" id="GO:0032259">
    <property type="term" value="P:methylation"/>
    <property type="evidence" value="ECO:0007669"/>
    <property type="project" value="UniProtKB-KW"/>
</dbReference>
<evidence type="ECO:0000256" key="1">
    <source>
        <dbReference type="ARBA" id="ARBA00022603"/>
    </source>
</evidence>
<dbReference type="Gene3D" id="3.40.50.150">
    <property type="entry name" value="Vaccinia Virus protein VP39"/>
    <property type="match status" value="1"/>
</dbReference>
<organism evidence="4 5">
    <name type="scientific">Thermomonospora cellulosilytica</name>
    <dbReference type="NCBI Taxonomy" id="1411118"/>
    <lineage>
        <taxon>Bacteria</taxon>
        <taxon>Bacillati</taxon>
        <taxon>Actinomycetota</taxon>
        <taxon>Actinomycetes</taxon>
        <taxon>Streptosporangiales</taxon>
        <taxon>Thermomonosporaceae</taxon>
        <taxon>Thermomonospora</taxon>
    </lineage>
</organism>
<keyword evidence="2 4" id="KW-0808">Transferase</keyword>
<keyword evidence="5" id="KW-1185">Reference proteome</keyword>
<name>A0A7W3R6X5_9ACTN</name>
<dbReference type="GO" id="GO:0008168">
    <property type="term" value="F:methyltransferase activity"/>
    <property type="evidence" value="ECO:0007669"/>
    <property type="project" value="UniProtKB-KW"/>
</dbReference>
<dbReference type="PANTHER" id="PTHR43861:SF1">
    <property type="entry name" value="TRANS-ACONITATE 2-METHYLTRANSFERASE"/>
    <property type="match status" value="1"/>
</dbReference>
<proteinExistence type="predicted"/>
<dbReference type="RefSeq" id="WP_182703972.1">
    <property type="nucleotide sequence ID" value="NZ_JACJII010000001.1"/>
</dbReference>
<dbReference type="InterPro" id="IPR041698">
    <property type="entry name" value="Methyltransf_25"/>
</dbReference>
<feature type="domain" description="Methyltransferase" evidence="3">
    <location>
        <begin position="52"/>
        <end position="142"/>
    </location>
</feature>
<dbReference type="SUPFAM" id="SSF53335">
    <property type="entry name" value="S-adenosyl-L-methionine-dependent methyltransferases"/>
    <property type="match status" value="1"/>
</dbReference>
<gene>
    <name evidence="4" type="ORF">HNR21_000652</name>
</gene>
<dbReference type="InterPro" id="IPR029063">
    <property type="entry name" value="SAM-dependent_MTases_sf"/>
</dbReference>
<dbReference type="Proteomes" id="UP000539313">
    <property type="component" value="Unassembled WGS sequence"/>
</dbReference>